<dbReference type="Proteomes" id="UP000515162">
    <property type="component" value="Chromosome 2L"/>
</dbReference>
<sequence>MQMSAFIQFIQSLQTEKIRMPSKRMGEEIDVLLDRDSCTINGVDQEQPDAIHNDSNMEIFTEDDSRRYTYLQNCHFVGLCVLYNFCMLLIVVSIYIYKRWN</sequence>
<proteinExistence type="predicted"/>
<evidence type="ECO:0000256" key="1">
    <source>
        <dbReference type="SAM" id="Phobius"/>
    </source>
</evidence>
<keyword evidence="1" id="KW-0812">Transmembrane</keyword>
<evidence type="ECO:0000313" key="3">
    <source>
        <dbReference type="RefSeq" id="XP_033173418.1"/>
    </source>
</evidence>
<evidence type="ECO:0000313" key="2">
    <source>
        <dbReference type="Proteomes" id="UP000515162"/>
    </source>
</evidence>
<dbReference type="AlphaFoldDB" id="A0A6P8KW85"/>
<gene>
    <name evidence="3" type="primary">LOC117150575</name>
</gene>
<protein>
    <submittedName>
        <fullName evidence="3">Uncharacterized protein LOC117150575 isoform X1</fullName>
    </submittedName>
</protein>
<reference evidence="3" key="1">
    <citation type="submission" date="2025-08" db="UniProtKB">
        <authorList>
            <consortium name="RefSeq"/>
        </authorList>
    </citation>
    <scope>IDENTIFICATION</scope>
    <source>
        <strain evidence="3">Mau12</strain>
        <tissue evidence="3">Whole Body</tissue>
    </source>
</reference>
<keyword evidence="1" id="KW-1133">Transmembrane helix</keyword>
<feature type="transmembrane region" description="Helical" evidence="1">
    <location>
        <begin position="76"/>
        <end position="97"/>
    </location>
</feature>
<accession>A0A6P8KW85</accession>
<dbReference type="RefSeq" id="XP_033173418.1">
    <property type="nucleotide sequence ID" value="XM_033317527.1"/>
</dbReference>
<organism evidence="2 3">
    <name type="scientific">Drosophila mauritiana</name>
    <name type="common">Fruit fly</name>
    <dbReference type="NCBI Taxonomy" id="7226"/>
    <lineage>
        <taxon>Eukaryota</taxon>
        <taxon>Metazoa</taxon>
        <taxon>Ecdysozoa</taxon>
        <taxon>Arthropoda</taxon>
        <taxon>Hexapoda</taxon>
        <taxon>Insecta</taxon>
        <taxon>Pterygota</taxon>
        <taxon>Neoptera</taxon>
        <taxon>Endopterygota</taxon>
        <taxon>Diptera</taxon>
        <taxon>Brachycera</taxon>
        <taxon>Muscomorpha</taxon>
        <taxon>Ephydroidea</taxon>
        <taxon>Drosophilidae</taxon>
        <taxon>Drosophila</taxon>
        <taxon>Sophophora</taxon>
    </lineage>
</organism>
<keyword evidence="1" id="KW-0472">Membrane</keyword>
<keyword evidence="2" id="KW-1185">Reference proteome</keyword>
<name>A0A6P8KW85_DROMA</name>
<dbReference type="GeneID" id="117150575"/>